<feature type="transmembrane region" description="Helical" evidence="1">
    <location>
        <begin position="128"/>
        <end position="148"/>
    </location>
</feature>
<keyword evidence="1" id="KW-0812">Transmembrane</keyword>
<organism evidence="2 3">
    <name type="scientific">Algoriphagus zhangzhouensis</name>
    <dbReference type="NCBI Taxonomy" id="1073327"/>
    <lineage>
        <taxon>Bacteria</taxon>
        <taxon>Pseudomonadati</taxon>
        <taxon>Bacteroidota</taxon>
        <taxon>Cytophagia</taxon>
        <taxon>Cytophagales</taxon>
        <taxon>Cyclobacteriaceae</taxon>
        <taxon>Algoriphagus</taxon>
    </lineage>
</organism>
<dbReference type="STRING" id="1073327.SAMN04488108_3349"/>
<dbReference type="EMBL" id="FRXN01000005">
    <property type="protein sequence ID" value="SHO64288.1"/>
    <property type="molecule type" value="Genomic_DNA"/>
</dbReference>
<reference evidence="3" key="1">
    <citation type="submission" date="2016-12" db="EMBL/GenBank/DDBJ databases">
        <authorList>
            <person name="Varghese N."/>
            <person name="Submissions S."/>
        </authorList>
    </citation>
    <scope>NUCLEOTIDE SEQUENCE [LARGE SCALE GENOMIC DNA]</scope>
    <source>
        <strain evidence="3">DSM 25035</strain>
    </source>
</reference>
<feature type="transmembrane region" description="Helical" evidence="1">
    <location>
        <begin position="160"/>
        <end position="179"/>
    </location>
</feature>
<dbReference type="Proteomes" id="UP000184609">
    <property type="component" value="Unassembled WGS sequence"/>
</dbReference>
<accession>A0A1M7ZHC2</accession>
<gene>
    <name evidence="2" type="ORF">SAMN04488108_3349</name>
</gene>
<keyword evidence="1" id="KW-1133">Transmembrane helix</keyword>
<evidence type="ECO:0000313" key="3">
    <source>
        <dbReference type="Proteomes" id="UP000184609"/>
    </source>
</evidence>
<dbReference type="OrthoDB" id="1160385at2"/>
<proteinExistence type="predicted"/>
<feature type="transmembrane region" description="Helical" evidence="1">
    <location>
        <begin position="43"/>
        <end position="63"/>
    </location>
</feature>
<dbReference type="AlphaFoldDB" id="A0A1M7ZHC2"/>
<keyword evidence="3" id="KW-1185">Reference proteome</keyword>
<keyword evidence="1" id="KW-0472">Membrane</keyword>
<feature type="transmembrane region" description="Helical" evidence="1">
    <location>
        <begin position="75"/>
        <end position="96"/>
    </location>
</feature>
<name>A0A1M7ZHC2_9BACT</name>
<protein>
    <submittedName>
        <fullName evidence="2">Uncharacterized protein</fullName>
    </submittedName>
</protein>
<sequence>MELEEMKSIWGELSGKVESQEKIKKEELMKMTRKKYQNSLGKIYFPEILGSIISFIYAGYFITQFGNLQLPINQAFAAFNTLIMIILPTISLVTLYRMNSLDIVSQSPLEVLQKFKKNKVFYRNFQKVALMLSGLFAITVLPPLAELLGKADMVSNTKFWIVYVPIGLICVYIFGSWAFRKYDRALEKAQELLEGIE</sequence>
<evidence type="ECO:0000256" key="1">
    <source>
        <dbReference type="SAM" id="Phobius"/>
    </source>
</evidence>
<evidence type="ECO:0000313" key="2">
    <source>
        <dbReference type="EMBL" id="SHO64288.1"/>
    </source>
</evidence>
<dbReference type="RefSeq" id="WP_073572966.1">
    <property type="nucleotide sequence ID" value="NZ_FRXN01000005.1"/>
</dbReference>